<keyword evidence="4" id="KW-1185">Reference proteome</keyword>
<feature type="region of interest" description="Disordered" evidence="1">
    <location>
        <begin position="87"/>
        <end position="107"/>
    </location>
</feature>
<keyword evidence="2" id="KW-0732">Signal</keyword>
<sequence>MFSKWIVLLFATLVMSELSGEIRNDHEHHHHVIARSADHARQTRSFLKPKPLGFFGKVAYLGGLLFQQYNDTSNAFKQLRDIIQDQFSDTATKGPPQTTSEPGETTTERYRISRAEFGQIVNRNLRALQKLGRIELADARNQSLYTIADYKQQLNNQLKPKGGYLNKRVNLTIPNNL</sequence>
<feature type="chain" id="PRO_5040240511" evidence="2">
    <location>
        <begin position="17"/>
        <end position="177"/>
    </location>
</feature>
<dbReference type="EMBL" id="OU895878">
    <property type="protein sequence ID" value="CAH1718154.1"/>
    <property type="molecule type" value="Genomic_DNA"/>
</dbReference>
<accession>A0A9P0IU95</accession>
<dbReference type="OrthoDB" id="10566846at2759"/>
<evidence type="ECO:0000256" key="2">
    <source>
        <dbReference type="SAM" id="SignalP"/>
    </source>
</evidence>
<dbReference type="Proteomes" id="UP001153620">
    <property type="component" value="Chromosome 2"/>
</dbReference>
<feature type="compositionally biased region" description="Polar residues" evidence="1">
    <location>
        <begin position="87"/>
        <end position="105"/>
    </location>
</feature>
<proteinExistence type="predicted"/>
<reference evidence="3" key="1">
    <citation type="submission" date="2022-01" db="EMBL/GenBank/DDBJ databases">
        <authorList>
            <person name="King R."/>
        </authorList>
    </citation>
    <scope>NUCLEOTIDE SEQUENCE</scope>
</reference>
<evidence type="ECO:0000256" key="1">
    <source>
        <dbReference type="SAM" id="MobiDB-lite"/>
    </source>
</evidence>
<dbReference type="AlphaFoldDB" id="A0A9P0IU95"/>
<feature type="signal peptide" evidence="2">
    <location>
        <begin position="1"/>
        <end position="16"/>
    </location>
</feature>
<name>A0A9P0IU95_9DIPT</name>
<evidence type="ECO:0000313" key="3">
    <source>
        <dbReference type="EMBL" id="CAH1718154.1"/>
    </source>
</evidence>
<protein>
    <submittedName>
        <fullName evidence="3">Uncharacterized protein</fullName>
    </submittedName>
</protein>
<reference evidence="3" key="2">
    <citation type="submission" date="2022-10" db="EMBL/GenBank/DDBJ databases">
        <authorList>
            <consortium name="ENA_rothamsted_submissions"/>
            <consortium name="culmorum"/>
            <person name="King R."/>
        </authorList>
    </citation>
    <scope>NUCLEOTIDE SEQUENCE</scope>
</reference>
<evidence type="ECO:0000313" key="4">
    <source>
        <dbReference type="Proteomes" id="UP001153620"/>
    </source>
</evidence>
<organism evidence="3 4">
    <name type="scientific">Chironomus riparius</name>
    <dbReference type="NCBI Taxonomy" id="315576"/>
    <lineage>
        <taxon>Eukaryota</taxon>
        <taxon>Metazoa</taxon>
        <taxon>Ecdysozoa</taxon>
        <taxon>Arthropoda</taxon>
        <taxon>Hexapoda</taxon>
        <taxon>Insecta</taxon>
        <taxon>Pterygota</taxon>
        <taxon>Neoptera</taxon>
        <taxon>Endopterygota</taxon>
        <taxon>Diptera</taxon>
        <taxon>Nematocera</taxon>
        <taxon>Chironomoidea</taxon>
        <taxon>Chironomidae</taxon>
        <taxon>Chironominae</taxon>
        <taxon>Chironomus</taxon>
    </lineage>
</organism>
<gene>
    <name evidence="3" type="ORF">CHIRRI_LOCUS5578</name>
</gene>